<organism evidence="1 2">
    <name type="scientific">Panagrolaimus sp. PS1159</name>
    <dbReference type="NCBI Taxonomy" id="55785"/>
    <lineage>
        <taxon>Eukaryota</taxon>
        <taxon>Metazoa</taxon>
        <taxon>Ecdysozoa</taxon>
        <taxon>Nematoda</taxon>
        <taxon>Chromadorea</taxon>
        <taxon>Rhabditida</taxon>
        <taxon>Tylenchina</taxon>
        <taxon>Panagrolaimomorpha</taxon>
        <taxon>Panagrolaimoidea</taxon>
        <taxon>Panagrolaimidae</taxon>
        <taxon>Panagrolaimus</taxon>
    </lineage>
</organism>
<sequence length="350" mass="41166">MTSLFQRRLRATVKHDNFRKKLSIVAFVFIGFCAFWAIGFTDFLFEVDFKDFEWPPYVDVREQVVLQMLGDRPSHIYQNDWLDYTTIMEPTCAFNRLTRRKSLLIIVKSAPHRLQNRDAIRATWGKIKQFGNFRIRTIFVMGKMSTKESETYGNVLEAEHKQFSDLLIGNFIDGYRNNTFKLMHSLKFAQDYCSTGPVSYVLLIDDDYMISMKNLIVEVEKHPPNERLYMGWRFDTSPFRLVFSKHRVSLKDYPFSQYPPYISAGAVLLTSQSVREFYLAIQHLKVYPFDDVYAGIIAYKLGIWPQHNENMRFWSGNPETDLFDHTIAAHGYSPKDLIQQNNRVNNHNIK</sequence>
<evidence type="ECO:0000313" key="2">
    <source>
        <dbReference type="WBParaSite" id="PS1159_v2.g15857.t1"/>
    </source>
</evidence>
<dbReference type="WBParaSite" id="PS1159_v2.g15857.t1">
    <property type="protein sequence ID" value="PS1159_v2.g15857.t1"/>
    <property type="gene ID" value="PS1159_v2.g15857"/>
</dbReference>
<name>A0AC35FBI4_9BILA</name>
<reference evidence="2" key="1">
    <citation type="submission" date="2022-11" db="UniProtKB">
        <authorList>
            <consortium name="WormBaseParasite"/>
        </authorList>
    </citation>
    <scope>IDENTIFICATION</scope>
</reference>
<dbReference type="Proteomes" id="UP000887580">
    <property type="component" value="Unplaced"/>
</dbReference>
<protein>
    <submittedName>
        <fullName evidence="2">Hexosyltransferase</fullName>
    </submittedName>
</protein>
<proteinExistence type="predicted"/>
<evidence type="ECO:0000313" key="1">
    <source>
        <dbReference type="Proteomes" id="UP000887580"/>
    </source>
</evidence>
<accession>A0AC35FBI4</accession>